<dbReference type="Proteomes" id="UP000037510">
    <property type="component" value="Unassembled WGS sequence"/>
</dbReference>
<proteinExistence type="predicted"/>
<dbReference type="AlphaFoldDB" id="A0A0L7LC83"/>
<comment type="caution">
    <text evidence="1">The sequence shown here is derived from an EMBL/GenBank/DDBJ whole genome shotgun (WGS) entry which is preliminary data.</text>
</comment>
<protein>
    <submittedName>
        <fullName evidence="1">Uncharacterized protein</fullName>
    </submittedName>
</protein>
<evidence type="ECO:0000313" key="2">
    <source>
        <dbReference type="Proteomes" id="UP000037510"/>
    </source>
</evidence>
<dbReference type="EMBL" id="JTDY01001748">
    <property type="protein sequence ID" value="KOB73004.1"/>
    <property type="molecule type" value="Genomic_DNA"/>
</dbReference>
<name>A0A0L7LC83_OPEBR</name>
<keyword evidence="2" id="KW-1185">Reference proteome</keyword>
<accession>A0A0L7LC83</accession>
<evidence type="ECO:0000313" key="1">
    <source>
        <dbReference type="EMBL" id="KOB73004.1"/>
    </source>
</evidence>
<reference evidence="1 2" key="1">
    <citation type="journal article" date="2015" name="Genome Biol. Evol.">
        <title>The genome of winter moth (Operophtera brumata) provides a genomic perspective on sexual dimorphism and phenology.</title>
        <authorList>
            <person name="Derks M.F."/>
            <person name="Smit S."/>
            <person name="Salis L."/>
            <person name="Schijlen E."/>
            <person name="Bossers A."/>
            <person name="Mateman C."/>
            <person name="Pijl A.S."/>
            <person name="de Ridder D."/>
            <person name="Groenen M.A."/>
            <person name="Visser M.E."/>
            <person name="Megens H.J."/>
        </authorList>
    </citation>
    <scope>NUCLEOTIDE SEQUENCE [LARGE SCALE GENOMIC DNA]</scope>
    <source>
        <strain evidence="1">WM2013NL</strain>
        <tissue evidence="1">Head and thorax</tissue>
    </source>
</reference>
<organism evidence="1 2">
    <name type="scientific">Operophtera brumata</name>
    <name type="common">Winter moth</name>
    <name type="synonym">Phalaena brumata</name>
    <dbReference type="NCBI Taxonomy" id="104452"/>
    <lineage>
        <taxon>Eukaryota</taxon>
        <taxon>Metazoa</taxon>
        <taxon>Ecdysozoa</taxon>
        <taxon>Arthropoda</taxon>
        <taxon>Hexapoda</taxon>
        <taxon>Insecta</taxon>
        <taxon>Pterygota</taxon>
        <taxon>Neoptera</taxon>
        <taxon>Endopterygota</taxon>
        <taxon>Lepidoptera</taxon>
        <taxon>Glossata</taxon>
        <taxon>Ditrysia</taxon>
        <taxon>Geometroidea</taxon>
        <taxon>Geometridae</taxon>
        <taxon>Larentiinae</taxon>
        <taxon>Operophtera</taxon>
    </lineage>
</organism>
<gene>
    <name evidence="1" type="ORF">OBRU01_11713</name>
</gene>
<sequence>MGIGKITEFNVRSGNWNSYVERVEMYFKVNSIKEELWLPTLIAAMGDEAYELLSNLKSPVKPSEKTFSTVTKLMKDHLQPKPSLKIFVHTHAGASAVYYSNGCHYFDGRF</sequence>
<dbReference type="STRING" id="104452.A0A0L7LC83"/>